<sequence length="67" mass="6948">MILRTGLELDDRVHNSSSTWGGQVEGGGGPAAQERGMEPGGGTVAGAEVYLYKALCTTSVIPVHPQH</sequence>
<evidence type="ECO:0000256" key="1">
    <source>
        <dbReference type="SAM" id="MobiDB-lite"/>
    </source>
</evidence>
<accession>A0ABN7AGV2</accession>
<evidence type="ECO:0000313" key="2">
    <source>
        <dbReference type="EMBL" id="BES91490.1"/>
    </source>
</evidence>
<protein>
    <submittedName>
        <fullName evidence="2">Uncharacterized protein</fullName>
    </submittedName>
</protein>
<dbReference type="EMBL" id="AP028910">
    <property type="protein sequence ID" value="BES91490.1"/>
    <property type="molecule type" value="Genomic_DNA"/>
</dbReference>
<dbReference type="Proteomes" id="UP001307889">
    <property type="component" value="Chromosome 2"/>
</dbReference>
<feature type="region of interest" description="Disordered" evidence="1">
    <location>
        <begin position="13"/>
        <end position="40"/>
    </location>
</feature>
<proteinExistence type="predicted"/>
<evidence type="ECO:0000313" key="3">
    <source>
        <dbReference type="Proteomes" id="UP001307889"/>
    </source>
</evidence>
<gene>
    <name evidence="2" type="ORF">NTJ_04298</name>
</gene>
<name>A0ABN7AGV2_9HEMI</name>
<organism evidence="2 3">
    <name type="scientific">Nesidiocoris tenuis</name>
    <dbReference type="NCBI Taxonomy" id="355587"/>
    <lineage>
        <taxon>Eukaryota</taxon>
        <taxon>Metazoa</taxon>
        <taxon>Ecdysozoa</taxon>
        <taxon>Arthropoda</taxon>
        <taxon>Hexapoda</taxon>
        <taxon>Insecta</taxon>
        <taxon>Pterygota</taxon>
        <taxon>Neoptera</taxon>
        <taxon>Paraneoptera</taxon>
        <taxon>Hemiptera</taxon>
        <taxon>Heteroptera</taxon>
        <taxon>Panheteroptera</taxon>
        <taxon>Cimicomorpha</taxon>
        <taxon>Miridae</taxon>
        <taxon>Dicyphina</taxon>
        <taxon>Nesidiocoris</taxon>
    </lineage>
</organism>
<keyword evidence="3" id="KW-1185">Reference proteome</keyword>
<reference evidence="2 3" key="1">
    <citation type="submission" date="2023-09" db="EMBL/GenBank/DDBJ databases">
        <title>Nesidiocoris tenuis whole genome shotgun sequence.</title>
        <authorList>
            <person name="Shibata T."/>
            <person name="Shimoda M."/>
            <person name="Kobayashi T."/>
            <person name="Uehara T."/>
        </authorList>
    </citation>
    <scope>NUCLEOTIDE SEQUENCE [LARGE SCALE GENOMIC DNA]</scope>
    <source>
        <strain evidence="2 3">Japan</strain>
    </source>
</reference>